<name>A0A8H4NFA5_9HYPO</name>
<evidence type="ECO:0000313" key="3">
    <source>
        <dbReference type="Proteomes" id="UP000536711"/>
    </source>
</evidence>
<comment type="caution">
    <text evidence="2">The sequence shown here is derived from an EMBL/GenBank/DDBJ whole genome shotgun (WGS) entry which is preliminary data.</text>
</comment>
<evidence type="ECO:0000313" key="2">
    <source>
        <dbReference type="EMBL" id="KAF4422105.1"/>
    </source>
</evidence>
<feature type="compositionally biased region" description="Basic residues" evidence="1">
    <location>
        <begin position="1"/>
        <end position="11"/>
    </location>
</feature>
<keyword evidence="3" id="KW-1185">Reference proteome</keyword>
<feature type="compositionally biased region" description="Low complexity" evidence="1">
    <location>
        <begin position="20"/>
        <end position="34"/>
    </location>
</feature>
<dbReference type="Proteomes" id="UP000536711">
    <property type="component" value="Unassembled WGS sequence"/>
</dbReference>
<proteinExistence type="predicted"/>
<feature type="region of interest" description="Disordered" evidence="1">
    <location>
        <begin position="1"/>
        <end position="42"/>
    </location>
</feature>
<protein>
    <submittedName>
        <fullName evidence="2">Uncharacterized protein</fullName>
    </submittedName>
</protein>
<accession>A0A8H4NFA5</accession>
<gene>
    <name evidence="2" type="ORF">FACUT_10812</name>
</gene>
<dbReference type="OrthoDB" id="5087463at2759"/>
<dbReference type="EMBL" id="JAADJF010000345">
    <property type="protein sequence ID" value="KAF4422105.1"/>
    <property type="molecule type" value="Genomic_DNA"/>
</dbReference>
<sequence>MTRNIKIKRKSLPSSPPKPSSLISESLPSSSPPKAQSINSTRLSSKNCPICKAMLVNRNGSLARHVKRHAKLAKIEAMNIEINLPRMEVPDFDVSLAQKMWQSVPARRRATGGVFLDGPLAGEGFFEGMPSVFLPNGRVKPKWAWIKKDLDARVGRGPLRVLKNANANAGSVLDSEYYMGI</sequence>
<reference evidence="2 3" key="1">
    <citation type="submission" date="2020-01" db="EMBL/GenBank/DDBJ databases">
        <title>Identification and distribution of gene clusters putatively required for synthesis of sphingolipid metabolism inhibitors in phylogenetically diverse species of the filamentous fungus Fusarium.</title>
        <authorList>
            <person name="Kim H.-S."/>
            <person name="Busman M."/>
            <person name="Brown D.W."/>
            <person name="Divon H."/>
            <person name="Uhlig S."/>
            <person name="Proctor R.H."/>
        </authorList>
    </citation>
    <scope>NUCLEOTIDE SEQUENCE [LARGE SCALE GENOMIC DNA]</scope>
    <source>
        <strain evidence="2 3">NRRL 13308</strain>
    </source>
</reference>
<dbReference type="AlphaFoldDB" id="A0A8H4NFA5"/>
<organism evidence="2 3">
    <name type="scientific">Fusarium acutatum</name>
    <dbReference type="NCBI Taxonomy" id="78861"/>
    <lineage>
        <taxon>Eukaryota</taxon>
        <taxon>Fungi</taxon>
        <taxon>Dikarya</taxon>
        <taxon>Ascomycota</taxon>
        <taxon>Pezizomycotina</taxon>
        <taxon>Sordariomycetes</taxon>
        <taxon>Hypocreomycetidae</taxon>
        <taxon>Hypocreales</taxon>
        <taxon>Nectriaceae</taxon>
        <taxon>Fusarium</taxon>
        <taxon>Fusarium fujikuroi species complex</taxon>
    </lineage>
</organism>
<evidence type="ECO:0000256" key="1">
    <source>
        <dbReference type="SAM" id="MobiDB-lite"/>
    </source>
</evidence>